<dbReference type="PANTHER" id="PTHR47331">
    <property type="entry name" value="PHD-TYPE DOMAIN-CONTAINING PROTEIN"/>
    <property type="match status" value="1"/>
</dbReference>
<dbReference type="InterPro" id="IPR005135">
    <property type="entry name" value="Endo/exonuclease/phosphatase"/>
</dbReference>
<dbReference type="GO" id="GO:0003824">
    <property type="term" value="F:catalytic activity"/>
    <property type="evidence" value="ECO:0007669"/>
    <property type="project" value="InterPro"/>
</dbReference>
<dbReference type="Proteomes" id="UP000440578">
    <property type="component" value="Unassembled WGS sequence"/>
</dbReference>
<organism evidence="2 3">
    <name type="scientific">Amphibalanus amphitrite</name>
    <name type="common">Striped barnacle</name>
    <name type="synonym">Balanus amphitrite</name>
    <dbReference type="NCBI Taxonomy" id="1232801"/>
    <lineage>
        <taxon>Eukaryota</taxon>
        <taxon>Metazoa</taxon>
        <taxon>Ecdysozoa</taxon>
        <taxon>Arthropoda</taxon>
        <taxon>Crustacea</taxon>
        <taxon>Multicrustacea</taxon>
        <taxon>Cirripedia</taxon>
        <taxon>Thoracica</taxon>
        <taxon>Thoracicalcarea</taxon>
        <taxon>Balanomorpha</taxon>
        <taxon>Balanoidea</taxon>
        <taxon>Balanidae</taxon>
        <taxon>Amphibalaninae</taxon>
        <taxon>Amphibalanus</taxon>
    </lineage>
</organism>
<reference evidence="2 3" key="1">
    <citation type="submission" date="2019-07" db="EMBL/GenBank/DDBJ databases">
        <title>Draft genome assembly of a fouling barnacle, Amphibalanus amphitrite (Darwin, 1854): The first reference genome for Thecostraca.</title>
        <authorList>
            <person name="Kim W."/>
        </authorList>
    </citation>
    <scope>NUCLEOTIDE SEQUENCE [LARGE SCALE GENOMIC DNA]</scope>
    <source>
        <strain evidence="2">SNU_AA5</strain>
        <tissue evidence="2">Soma without cirri and trophi</tissue>
    </source>
</reference>
<dbReference type="AlphaFoldDB" id="A0A6A4V9J1"/>
<dbReference type="InterPro" id="IPR036691">
    <property type="entry name" value="Endo/exonu/phosph_ase_sf"/>
</dbReference>
<feature type="domain" description="Endonuclease/exonuclease/phosphatase" evidence="1">
    <location>
        <begin position="2"/>
        <end position="104"/>
    </location>
</feature>
<gene>
    <name evidence="2" type="ORF">FJT64_013360</name>
</gene>
<comment type="caution">
    <text evidence="2">The sequence shown here is derived from an EMBL/GenBank/DDBJ whole genome shotgun (WGS) entry which is preliminary data.</text>
</comment>
<evidence type="ECO:0000313" key="3">
    <source>
        <dbReference type="Proteomes" id="UP000440578"/>
    </source>
</evidence>
<proteinExistence type="predicted"/>
<dbReference type="Pfam" id="PF14529">
    <property type="entry name" value="Exo_endo_phos_2"/>
    <property type="match status" value="1"/>
</dbReference>
<protein>
    <recommendedName>
        <fullName evidence="1">Endonuclease/exonuclease/phosphatase domain-containing protein</fullName>
    </recommendedName>
</protein>
<accession>A0A6A4V9J1</accession>
<name>A0A6A4V9J1_AMPAM</name>
<dbReference type="EMBL" id="VIIS01002122">
    <property type="protein sequence ID" value="KAF0288214.1"/>
    <property type="molecule type" value="Genomic_DNA"/>
</dbReference>
<keyword evidence="3" id="KW-1185">Reference proteome</keyword>
<evidence type="ECO:0000259" key="1">
    <source>
        <dbReference type="Pfam" id="PF14529"/>
    </source>
</evidence>
<dbReference type="SUPFAM" id="SSF56219">
    <property type="entry name" value="DNase I-like"/>
    <property type="match status" value="1"/>
</dbReference>
<evidence type="ECO:0000313" key="2">
    <source>
        <dbReference type="EMBL" id="KAF0288214.1"/>
    </source>
</evidence>
<dbReference type="PANTHER" id="PTHR47331:SF5">
    <property type="entry name" value="RIBONUCLEASE H"/>
    <property type="match status" value="1"/>
</dbReference>
<sequence length="633" mass="70602">MVCAVYRPPIQTQARVTADLAELEQQLQYILTRHSGPIVIAGDININMKTDSAAAEQFRQLLRGYSLQQHTTEPTFRASGSIIDVIITNQSVDRAGVVHCDYSPHNWSRVLLSVSDQRPQPCTIATRCWSRFDADEANRQLTEVDWTPVYASDSPEEQWDYLLAVTRPILDILLPERRVRVRNPVAPPVTDATKELMAQRRAALRDGHIDTYKQLNRQVRSAIRRDTREELERRVDRAGPSGLWRSVQPIVAPKRSDRSTPAADADELNRFFVEVGPRTARQVTAAGPELPTRLPRVSTGAFQVTPICPDDLRRVVGRMRSSKKTARNIIIDFYNLHPAQGTTTVINAAKDGHTSILMKTVVIEVSGSTKRRCVAFLDEESSVTLMTDKLAQELGLHGKRQNLRIKTMSGLTSVNSCELTQVTIENIHTGSTHLLDKVATVPELQIDKNPVTAKQLKRMFPEIEEIGIKQLDEPPQMLIGLDHAELIATQKIIKTSKNGPLLQETKLGWTITGRVIATEDTETECVNFLNKSLNMYRDDSAGSAAYSTDSDCSDICTAGSAGDLSDIWRTEHFGCKYAFSHARRHEPQLERLGDVNNVVEQVNELGDVLCNCKKGCLRVLAGGAATLRSLCWR</sequence>
<dbReference type="Gene3D" id="3.60.10.10">
    <property type="entry name" value="Endonuclease/exonuclease/phosphatase"/>
    <property type="match status" value="1"/>
</dbReference>
<dbReference type="OrthoDB" id="7491853at2759"/>